<reference evidence="3 4" key="1">
    <citation type="submission" date="2016-10" db="EMBL/GenBank/DDBJ databases">
        <authorList>
            <person name="de Groot N.N."/>
        </authorList>
    </citation>
    <scope>NUCLEOTIDE SEQUENCE [LARGE SCALE GENOMIC DNA]</scope>
    <source>
        <strain evidence="3 4">DSM 22789</strain>
    </source>
</reference>
<dbReference type="NCBIfam" id="TIGR00121">
    <property type="entry name" value="birA_ligase"/>
    <property type="match status" value="1"/>
</dbReference>
<protein>
    <submittedName>
        <fullName evidence="3">BirA family transcriptional regulator, biotin operon repressor / biotin-[acetyl-CoA-carboxylase] ligase</fullName>
    </submittedName>
</protein>
<evidence type="ECO:0000313" key="3">
    <source>
        <dbReference type="EMBL" id="SFS61775.1"/>
    </source>
</evidence>
<dbReference type="Proteomes" id="UP000198785">
    <property type="component" value="Unassembled WGS sequence"/>
</dbReference>
<dbReference type="AlphaFoldDB" id="A0A1I6RAW1"/>
<dbReference type="CDD" id="cd16442">
    <property type="entry name" value="BPL"/>
    <property type="match status" value="1"/>
</dbReference>
<dbReference type="InterPro" id="IPR004408">
    <property type="entry name" value="Biotin_CoA_COase_ligase"/>
</dbReference>
<dbReference type="Gene3D" id="3.30.930.10">
    <property type="entry name" value="Bira Bifunctional Protein, Domain 2"/>
    <property type="match status" value="1"/>
</dbReference>
<organism evidence="3 4">
    <name type="scientific">Sphingobacterium wenxiniae</name>
    <dbReference type="NCBI Taxonomy" id="683125"/>
    <lineage>
        <taxon>Bacteria</taxon>
        <taxon>Pseudomonadati</taxon>
        <taxon>Bacteroidota</taxon>
        <taxon>Sphingobacteriia</taxon>
        <taxon>Sphingobacteriales</taxon>
        <taxon>Sphingobacteriaceae</taxon>
        <taxon>Sphingobacterium</taxon>
    </lineage>
</organism>
<dbReference type="EMBL" id="FOZZ01000003">
    <property type="protein sequence ID" value="SFS61775.1"/>
    <property type="molecule type" value="Genomic_DNA"/>
</dbReference>
<keyword evidence="1 3" id="KW-0436">Ligase</keyword>
<gene>
    <name evidence="3" type="ORF">SAMN05660206_103287</name>
</gene>
<dbReference type="SUPFAM" id="SSF55681">
    <property type="entry name" value="Class II aaRS and biotin synthetases"/>
    <property type="match status" value="1"/>
</dbReference>
<dbReference type="GO" id="GO:0004077">
    <property type="term" value="F:biotin--[biotin carboxyl-carrier protein] ligase activity"/>
    <property type="evidence" value="ECO:0007669"/>
    <property type="project" value="InterPro"/>
</dbReference>
<dbReference type="InterPro" id="IPR045864">
    <property type="entry name" value="aa-tRNA-synth_II/BPL/LPL"/>
</dbReference>
<evidence type="ECO:0000313" key="4">
    <source>
        <dbReference type="Proteomes" id="UP000198785"/>
    </source>
</evidence>
<dbReference type="STRING" id="683125.SAMN05660206_103287"/>
<dbReference type="GO" id="GO:0005737">
    <property type="term" value="C:cytoplasm"/>
    <property type="evidence" value="ECO:0007669"/>
    <property type="project" value="TreeGrafter"/>
</dbReference>
<dbReference type="PANTHER" id="PTHR12835:SF5">
    <property type="entry name" value="BIOTIN--PROTEIN LIGASE"/>
    <property type="match status" value="1"/>
</dbReference>
<dbReference type="PANTHER" id="PTHR12835">
    <property type="entry name" value="BIOTIN PROTEIN LIGASE"/>
    <property type="match status" value="1"/>
</dbReference>
<keyword evidence="4" id="KW-1185">Reference proteome</keyword>
<dbReference type="InterPro" id="IPR004143">
    <property type="entry name" value="BPL_LPL_catalytic"/>
</dbReference>
<proteinExistence type="predicted"/>
<dbReference type="Pfam" id="PF03099">
    <property type="entry name" value="BPL_LplA_LipB"/>
    <property type="match status" value="1"/>
</dbReference>
<sequence length="256" mass="29259">MQNNTFSGLYLRQNLIVLDEVTSTNDYLKNLLSNIKPLPAFTAIMAKHQTQGKGQRGSTWLVEPQQALTFSLLLYPTDLQISQAFNLNIIVCLAIQQWLSQYTDNVRIKWPNDIYVNDRKICGVLIENQIANLKIKSSIIGIGININQRHFPEDLHQRATSLLLETLDQTPQDIESCCLSLLETLAYTYQTYSLSDSNTLFQLYNNLLYRRGVSASFYIQGKEVTGIIQKVNHEGKLVVTIDGEFKDFDLKEIRHL</sequence>
<accession>A0A1I6RAW1</accession>
<name>A0A1I6RAW1_9SPHI</name>
<evidence type="ECO:0000259" key="2">
    <source>
        <dbReference type="PROSITE" id="PS51733"/>
    </source>
</evidence>
<dbReference type="RefSeq" id="WP_170852600.1">
    <property type="nucleotide sequence ID" value="NZ_FOZZ01000003.1"/>
</dbReference>
<feature type="domain" description="BPL/LPL catalytic" evidence="2">
    <location>
        <begin position="10"/>
        <end position="193"/>
    </location>
</feature>
<dbReference type="PROSITE" id="PS51733">
    <property type="entry name" value="BPL_LPL_CATALYTIC"/>
    <property type="match status" value="1"/>
</dbReference>
<evidence type="ECO:0000256" key="1">
    <source>
        <dbReference type="ARBA" id="ARBA00022598"/>
    </source>
</evidence>